<name>A0ABR0WLK9_REHGL</name>
<dbReference type="EMBL" id="JABTTQ020000010">
    <property type="protein sequence ID" value="KAK6148438.1"/>
    <property type="molecule type" value="Genomic_DNA"/>
</dbReference>
<evidence type="ECO:0000256" key="1">
    <source>
        <dbReference type="ARBA" id="ARBA00009614"/>
    </source>
</evidence>
<comment type="caution">
    <text evidence="8">The sequence shown here is derived from an EMBL/GenBank/DDBJ whole genome shotgun (WGS) entry which is preliminary data.</text>
</comment>
<dbReference type="InterPro" id="IPR036365">
    <property type="entry name" value="PGBD-like_sf"/>
</dbReference>
<keyword evidence="4" id="KW-0378">Hydrolase</keyword>
<dbReference type="Gene3D" id="3.40.390.10">
    <property type="entry name" value="Collagenase (Catalytic Domain)"/>
    <property type="match status" value="1"/>
</dbReference>
<dbReference type="SUPFAM" id="SSF47090">
    <property type="entry name" value="PGBD-like"/>
    <property type="match status" value="1"/>
</dbReference>
<evidence type="ECO:0000256" key="5">
    <source>
        <dbReference type="ARBA" id="ARBA00022833"/>
    </source>
</evidence>
<feature type="domain" description="Peptidase metallopeptidase" evidence="7">
    <location>
        <begin position="192"/>
        <end position="367"/>
    </location>
</feature>
<dbReference type="PANTHER" id="PTHR10201:SF213">
    <property type="entry name" value="METALLOENDOPROTEINASE 2-MMP-LIKE"/>
    <property type="match status" value="1"/>
</dbReference>
<evidence type="ECO:0000256" key="2">
    <source>
        <dbReference type="ARBA" id="ARBA00022670"/>
    </source>
</evidence>
<evidence type="ECO:0000256" key="4">
    <source>
        <dbReference type="ARBA" id="ARBA00022801"/>
    </source>
</evidence>
<evidence type="ECO:0000313" key="9">
    <source>
        <dbReference type="Proteomes" id="UP001318860"/>
    </source>
</evidence>
<dbReference type="PRINTS" id="PR00138">
    <property type="entry name" value="MATRIXIN"/>
</dbReference>
<keyword evidence="6" id="KW-0482">Metalloprotease</keyword>
<protein>
    <recommendedName>
        <fullName evidence="7">Peptidase metallopeptidase domain-containing protein</fullName>
    </recommendedName>
</protein>
<evidence type="ECO:0000256" key="6">
    <source>
        <dbReference type="ARBA" id="ARBA00023049"/>
    </source>
</evidence>
<reference evidence="8 9" key="1">
    <citation type="journal article" date="2021" name="Comput. Struct. Biotechnol. J.">
        <title>De novo genome assembly of the potent medicinal plant Rehmannia glutinosa using nanopore technology.</title>
        <authorList>
            <person name="Ma L."/>
            <person name="Dong C."/>
            <person name="Song C."/>
            <person name="Wang X."/>
            <person name="Zheng X."/>
            <person name="Niu Y."/>
            <person name="Chen S."/>
            <person name="Feng W."/>
        </authorList>
    </citation>
    <scope>NUCLEOTIDE SEQUENCE [LARGE SCALE GENOMIC DNA]</scope>
    <source>
        <strain evidence="8">DH-2019</strain>
    </source>
</reference>
<dbReference type="SUPFAM" id="SSF55486">
    <property type="entry name" value="Metalloproteases ('zincins'), catalytic domain"/>
    <property type="match status" value="1"/>
</dbReference>
<keyword evidence="9" id="KW-1185">Reference proteome</keyword>
<sequence>MALLQIWAWSRISSIVPQPVRSMINMGPVTVDDELELPLPPYGASHSVRIYREMFDRLTEAQCPLIIYATVEIHHPNRVTRRFDIRRGYTEQQDFSKHGVLEAIDWSQKGDNVEGIHELKQYLAYLGYLNYNHDSSINHINENDNVFDNSLEFALKKYQKFYNLNVTGVIDASTIAKMHEPRCGMPDFYNDKNTLIHMVSHYSFFPVVPNGTRENSNNGNVKEEAISSLERAMQARASTLYLEWASVTPFMFFRVKSLEQANIPISFLRGHHGDELPFGGPNSVGGLAHSFPPRDGRIHFDAAQNWSHSGDENAFDIQTVGLHELGHVLGLGHSNVHQAVMYATIAFGERKKLHGDDIRGIKALYKLK</sequence>
<dbReference type="Pfam" id="PF01471">
    <property type="entry name" value="PG_binding_1"/>
    <property type="match status" value="1"/>
</dbReference>
<dbReference type="PANTHER" id="PTHR10201">
    <property type="entry name" value="MATRIX METALLOPROTEINASE"/>
    <property type="match status" value="1"/>
</dbReference>
<evidence type="ECO:0000256" key="3">
    <source>
        <dbReference type="ARBA" id="ARBA00022723"/>
    </source>
</evidence>
<dbReference type="SMART" id="SM00235">
    <property type="entry name" value="ZnMc"/>
    <property type="match status" value="1"/>
</dbReference>
<dbReference type="InterPro" id="IPR021190">
    <property type="entry name" value="Pept_M10A"/>
</dbReference>
<evidence type="ECO:0000313" key="8">
    <source>
        <dbReference type="EMBL" id="KAK6148438.1"/>
    </source>
</evidence>
<keyword evidence="2" id="KW-0645">Protease</keyword>
<evidence type="ECO:0000259" key="7">
    <source>
        <dbReference type="SMART" id="SM00235"/>
    </source>
</evidence>
<keyword evidence="3" id="KW-0479">Metal-binding</keyword>
<keyword evidence="5" id="KW-0862">Zinc</keyword>
<comment type="similarity">
    <text evidence="1">Belongs to the peptidase M10A family. Matrix metalloproteinases (MMPs) subfamily.</text>
</comment>
<organism evidence="8 9">
    <name type="scientific">Rehmannia glutinosa</name>
    <name type="common">Chinese foxglove</name>
    <dbReference type="NCBI Taxonomy" id="99300"/>
    <lineage>
        <taxon>Eukaryota</taxon>
        <taxon>Viridiplantae</taxon>
        <taxon>Streptophyta</taxon>
        <taxon>Embryophyta</taxon>
        <taxon>Tracheophyta</taxon>
        <taxon>Spermatophyta</taxon>
        <taxon>Magnoliopsida</taxon>
        <taxon>eudicotyledons</taxon>
        <taxon>Gunneridae</taxon>
        <taxon>Pentapetalae</taxon>
        <taxon>asterids</taxon>
        <taxon>lamiids</taxon>
        <taxon>Lamiales</taxon>
        <taxon>Orobanchaceae</taxon>
        <taxon>Rehmannieae</taxon>
        <taxon>Rehmannia</taxon>
    </lineage>
</organism>
<dbReference type="Pfam" id="PF00413">
    <property type="entry name" value="Peptidase_M10"/>
    <property type="match status" value="1"/>
</dbReference>
<proteinExistence type="inferred from homology"/>
<dbReference type="Proteomes" id="UP001318860">
    <property type="component" value="Unassembled WGS sequence"/>
</dbReference>
<dbReference type="InterPro" id="IPR002477">
    <property type="entry name" value="Peptidoglycan-bd-like"/>
</dbReference>
<accession>A0ABR0WLK9</accession>
<dbReference type="InterPro" id="IPR006026">
    <property type="entry name" value="Peptidase_Metallo"/>
</dbReference>
<gene>
    <name evidence="8" type="ORF">DH2020_019350</name>
</gene>
<dbReference type="InterPro" id="IPR001818">
    <property type="entry name" value="Pept_M10_metallopeptidase"/>
</dbReference>
<dbReference type="InterPro" id="IPR024079">
    <property type="entry name" value="MetalloPept_cat_dom_sf"/>
</dbReference>